<keyword evidence="2" id="KW-0645">Protease</keyword>
<organism evidence="12 13">
    <name type="scientific">Orchesella cincta</name>
    <name type="common">Springtail</name>
    <name type="synonym">Podura cincta</name>
    <dbReference type="NCBI Taxonomy" id="48709"/>
    <lineage>
        <taxon>Eukaryota</taxon>
        <taxon>Metazoa</taxon>
        <taxon>Ecdysozoa</taxon>
        <taxon>Arthropoda</taxon>
        <taxon>Hexapoda</taxon>
        <taxon>Collembola</taxon>
        <taxon>Entomobryomorpha</taxon>
        <taxon>Entomobryoidea</taxon>
        <taxon>Orchesellidae</taxon>
        <taxon>Orchesellinae</taxon>
        <taxon>Orchesella</taxon>
    </lineage>
</organism>
<feature type="compositionally biased region" description="Basic and acidic residues" evidence="7">
    <location>
        <begin position="1201"/>
        <end position="1212"/>
    </location>
</feature>
<gene>
    <name evidence="12" type="ORF">Ocin01_11192</name>
</gene>
<dbReference type="InterPro" id="IPR050626">
    <property type="entry name" value="Peptidase_M16"/>
</dbReference>
<evidence type="ECO:0000256" key="2">
    <source>
        <dbReference type="ARBA" id="ARBA00022670"/>
    </source>
</evidence>
<dbReference type="Proteomes" id="UP000094527">
    <property type="component" value="Unassembled WGS sequence"/>
</dbReference>
<evidence type="ECO:0000259" key="10">
    <source>
        <dbReference type="Pfam" id="PF16187"/>
    </source>
</evidence>
<dbReference type="InterPro" id="IPR011765">
    <property type="entry name" value="Pept_M16_N"/>
</dbReference>
<keyword evidence="5" id="KW-0862">Zinc</keyword>
<dbReference type="OrthoDB" id="952271at2759"/>
<name>A0A1D2MRH0_ORCCI</name>
<feature type="region of interest" description="Disordered" evidence="7">
    <location>
        <begin position="1"/>
        <end position="58"/>
    </location>
</feature>
<evidence type="ECO:0000313" key="12">
    <source>
        <dbReference type="EMBL" id="ODM95498.1"/>
    </source>
</evidence>
<dbReference type="PANTHER" id="PTHR43690:SF18">
    <property type="entry name" value="INSULIN-DEGRADING ENZYME-RELATED"/>
    <property type="match status" value="1"/>
</dbReference>
<feature type="domain" description="Peptidase M16 N-terminal" evidence="8">
    <location>
        <begin position="317"/>
        <end position="421"/>
    </location>
</feature>
<evidence type="ECO:0000256" key="1">
    <source>
        <dbReference type="ARBA" id="ARBA00007261"/>
    </source>
</evidence>
<dbReference type="InterPro" id="IPR011249">
    <property type="entry name" value="Metalloenz_LuxS/M16"/>
</dbReference>
<feature type="compositionally biased region" description="Polar residues" evidence="7">
    <location>
        <begin position="1186"/>
        <end position="1197"/>
    </location>
</feature>
<feature type="domain" description="Coenzyme PQQ synthesis protein F-like C-terminal lobe" evidence="11">
    <location>
        <begin position="1059"/>
        <end position="1123"/>
    </location>
</feature>
<dbReference type="SUPFAM" id="SSF63411">
    <property type="entry name" value="LuxS/MPP-like metallohydrolase"/>
    <property type="match status" value="4"/>
</dbReference>
<evidence type="ECO:0000256" key="7">
    <source>
        <dbReference type="SAM" id="MobiDB-lite"/>
    </source>
</evidence>
<dbReference type="PANTHER" id="PTHR43690">
    <property type="entry name" value="NARDILYSIN"/>
    <property type="match status" value="1"/>
</dbReference>
<comment type="similarity">
    <text evidence="1">Belongs to the peptidase M16 family.</text>
</comment>
<evidence type="ECO:0000256" key="3">
    <source>
        <dbReference type="ARBA" id="ARBA00022723"/>
    </source>
</evidence>
<evidence type="ECO:0000256" key="4">
    <source>
        <dbReference type="ARBA" id="ARBA00022801"/>
    </source>
</evidence>
<protein>
    <submittedName>
        <fullName evidence="12">Nardilysin</fullName>
    </submittedName>
</protein>
<reference evidence="12 13" key="1">
    <citation type="journal article" date="2016" name="Genome Biol. Evol.">
        <title>Gene Family Evolution Reflects Adaptation to Soil Environmental Stressors in the Genome of the Collembolan Orchesella cincta.</title>
        <authorList>
            <person name="Faddeeva-Vakhrusheva A."/>
            <person name="Derks M.F."/>
            <person name="Anvar S.Y."/>
            <person name="Agamennone V."/>
            <person name="Suring W."/>
            <person name="Smit S."/>
            <person name="van Straalen N.M."/>
            <person name="Roelofs D."/>
        </authorList>
    </citation>
    <scope>NUCLEOTIDE SEQUENCE [LARGE SCALE GENOMIC DNA]</scope>
    <source>
        <tissue evidence="12">Mixed pool</tissue>
    </source>
</reference>
<evidence type="ECO:0000256" key="6">
    <source>
        <dbReference type="ARBA" id="ARBA00023049"/>
    </source>
</evidence>
<feature type="compositionally biased region" description="Basic residues" evidence="7">
    <location>
        <begin position="217"/>
        <end position="227"/>
    </location>
</feature>
<keyword evidence="4" id="KW-0378">Hydrolase</keyword>
<feature type="region of interest" description="Disordered" evidence="7">
    <location>
        <begin position="1183"/>
        <end position="1216"/>
    </location>
</feature>
<evidence type="ECO:0000259" key="11">
    <source>
        <dbReference type="Pfam" id="PF22456"/>
    </source>
</evidence>
<evidence type="ECO:0000256" key="5">
    <source>
        <dbReference type="ARBA" id="ARBA00022833"/>
    </source>
</evidence>
<dbReference type="Pfam" id="PF16187">
    <property type="entry name" value="Peptidase_M16_M"/>
    <property type="match status" value="1"/>
</dbReference>
<dbReference type="Gene3D" id="3.30.830.10">
    <property type="entry name" value="Metalloenzyme, LuxS/M16 peptidase-like"/>
    <property type="match status" value="5"/>
</dbReference>
<accession>A0A1D2MRH0</accession>
<dbReference type="GO" id="GO:0046872">
    <property type="term" value="F:metal ion binding"/>
    <property type="evidence" value="ECO:0007669"/>
    <property type="project" value="UniProtKB-KW"/>
</dbReference>
<comment type="caution">
    <text evidence="12">The sequence shown here is derived from an EMBL/GenBank/DDBJ whole genome shotgun (WGS) entry which is preliminary data.</text>
</comment>
<sequence>MATLLPKPSTNQQQQGSNEKNSQSCKKCCKCPESPDNSKFQTPFTPIPNTANSNTDSTEDIIKSPLDERQYKTITLANGIRVMLISTYDLESYNEIDATKPPCQVPELAEFNKTYLGFDNPAARVKCGCPCDKRKPCCGMGTTGEDVNPESILKVLENVKATCCAKQARPSGDKKVSFTDEDATLTEFRDEIERQGDPDDQNNFQNILFDIMHRRMQHKKSNKKLHKEKVEPIPDAQPEDQPGLERSGDPRTRKTRRSMHTSPLDENFQFTHILKNFHNSRSYSRGRHCIHSKGTTKGPRNGRARFSSFDFDSDLDASAYIVIGAGSFDDPPDQSGLAHFCEHCLFLGSKNFPEPDMLSKLVTPFEGFANAFTGGMMTGFYTSTPPMIFPLAVEMLGDMVGFPLFPIDLVTAELEALDSEYSMKGDDQLEYFQLLGSLAKDGHAFKKMSGGNMNTLRVPNFYRRLIEWRRIYYNPKRMTVALEAPFPLDYLEELAVSCFGEIVSTALPMITNRHLLQSSPFDMNRFHQIYHVPSVYPSETMIIHWTLEAKAWKNLRVKPLEYLGGIMSQKGEGGLYHYLSTQGLATEVNAGCWESDITRNHFTSVFSIAVDMTEKGFNRQDNILQAIFGYIQMLINTGPGAQKHLFQELQKQALDAFHFTGATSTYSVAEMLCRWMQFIPPKWCLISPVLITNFDEDVIKKYTECLTVETVNVMIFSKKYQGLEYLSQGSINETIINADTHAFTAYHFPKELEEKITRTLDKYARNFSLPPSNPLLLDTKCSRSRKQDLLQVGKLIDDNRLTVSYRTRKLYCTRGMLPQARYSWWIVSGATMNMGKPAERSTNMLLMTRLFSDMFETKFYHTTESDVHLKAFIYEGVLNVILEGSHSLLPTAMEQLIGLFDDFENILDETQFEAGRTTFMNSLEDAILDNQLLAWDLFDYLWTNDHPLIFDHKRVLERLEFSDFVDFVKSFKERMLIDVFLSGYVTKAQGQHVVNALTKLTYLPMEFEEQPTSRCFRLPLGERVIRVNSQNSSVHTSVVINCYQFGILTAAEEEALNFLSQTMSESAFYQLRTEQQLGYYVSIFVDVTYDVSSIVVELVTQPKNFSTEYCNECIDTFLIDFYNTNLADEKCFQTFSLAKPKLELPFSLIQTLFKSYLLPNATTYRKLSIQVVGTITDATDPLPLTNVENIDNSTQRKSSNKTKDQDETDSFKVRRKQSVGVQTTIDQVKAAKKSMQMRNSFGNSDNSRNANTYSAGIRVKVVSDLAKFKQTMMHYPKLKSDNKKLPKNG</sequence>
<dbReference type="InterPro" id="IPR054734">
    <property type="entry name" value="PqqF-like_C_4"/>
</dbReference>
<evidence type="ECO:0000259" key="8">
    <source>
        <dbReference type="Pfam" id="PF00675"/>
    </source>
</evidence>
<dbReference type="InterPro" id="IPR032632">
    <property type="entry name" value="Peptidase_M16_M"/>
</dbReference>
<feature type="domain" description="Peptidase M16 middle/third" evidence="10">
    <location>
        <begin position="657"/>
        <end position="925"/>
    </location>
</feature>
<evidence type="ECO:0000259" key="9">
    <source>
        <dbReference type="Pfam" id="PF05193"/>
    </source>
</evidence>
<feature type="compositionally biased region" description="Polar residues" evidence="7">
    <location>
        <begin position="37"/>
        <end position="56"/>
    </location>
</feature>
<feature type="region of interest" description="Disordered" evidence="7">
    <location>
        <begin position="217"/>
        <end position="263"/>
    </location>
</feature>
<dbReference type="InterPro" id="IPR007863">
    <property type="entry name" value="Peptidase_M16_C"/>
</dbReference>
<dbReference type="Pfam" id="PF05193">
    <property type="entry name" value="Peptidase_M16_C"/>
    <property type="match status" value="1"/>
</dbReference>
<dbReference type="EMBL" id="LJIJ01000664">
    <property type="protein sequence ID" value="ODM95498.1"/>
    <property type="molecule type" value="Genomic_DNA"/>
</dbReference>
<evidence type="ECO:0000313" key="13">
    <source>
        <dbReference type="Proteomes" id="UP000094527"/>
    </source>
</evidence>
<dbReference type="Pfam" id="PF22456">
    <property type="entry name" value="PqqF-like_C_4"/>
    <property type="match status" value="1"/>
</dbReference>
<proteinExistence type="inferred from homology"/>
<keyword evidence="6" id="KW-0482">Metalloprotease</keyword>
<dbReference type="STRING" id="48709.A0A1D2MRH0"/>
<keyword evidence="13" id="KW-1185">Reference proteome</keyword>
<keyword evidence="3" id="KW-0479">Metal-binding</keyword>
<dbReference type="GO" id="GO:0006508">
    <property type="term" value="P:proteolysis"/>
    <property type="evidence" value="ECO:0007669"/>
    <property type="project" value="UniProtKB-KW"/>
</dbReference>
<feature type="domain" description="Peptidase M16 C-terminal" evidence="9">
    <location>
        <begin position="464"/>
        <end position="641"/>
    </location>
</feature>
<dbReference type="GO" id="GO:0008237">
    <property type="term" value="F:metallopeptidase activity"/>
    <property type="evidence" value="ECO:0007669"/>
    <property type="project" value="UniProtKB-KW"/>
</dbReference>
<dbReference type="Pfam" id="PF00675">
    <property type="entry name" value="Peptidase_M16"/>
    <property type="match status" value="1"/>
</dbReference>